<keyword evidence="2" id="KW-0238">DNA-binding</keyword>
<gene>
    <name evidence="5" type="ORF">SAMN06297251_102265</name>
</gene>
<dbReference type="InterPro" id="IPR025997">
    <property type="entry name" value="SBP_2_dom"/>
</dbReference>
<name>A0A1W1Z8C0_9HYPH</name>
<dbReference type="AlphaFoldDB" id="A0A1W1Z8C0"/>
<keyword evidence="6" id="KW-1185">Reference proteome</keyword>
<accession>A0A1W1Z8C0</accession>
<proteinExistence type="predicted"/>
<dbReference type="STRING" id="937218.SAMN06297251_102265"/>
<dbReference type="PROSITE" id="PS50932">
    <property type="entry name" value="HTH_LACI_2"/>
    <property type="match status" value="1"/>
</dbReference>
<dbReference type="SUPFAM" id="SSF47413">
    <property type="entry name" value="lambda repressor-like DNA-binding domains"/>
    <property type="match status" value="1"/>
</dbReference>
<dbReference type="Pfam" id="PF13407">
    <property type="entry name" value="Peripla_BP_4"/>
    <property type="match status" value="1"/>
</dbReference>
<reference evidence="5 6" key="1">
    <citation type="submission" date="2017-04" db="EMBL/GenBank/DDBJ databases">
        <authorList>
            <person name="Afonso C.L."/>
            <person name="Miller P.J."/>
            <person name="Scott M.A."/>
            <person name="Spackman E."/>
            <person name="Goraichik I."/>
            <person name="Dimitrov K.M."/>
            <person name="Suarez D.L."/>
            <person name="Swayne D.E."/>
        </authorList>
    </citation>
    <scope>NUCLEOTIDE SEQUENCE [LARGE SCALE GENOMIC DNA]</scope>
    <source>
        <strain evidence="5 6">CGMCC 1.10972</strain>
    </source>
</reference>
<dbReference type="PRINTS" id="PR00036">
    <property type="entry name" value="HTHLACI"/>
</dbReference>
<protein>
    <submittedName>
        <fullName evidence="5">Transcriptional regulator, LacI family</fullName>
    </submittedName>
</protein>
<dbReference type="PANTHER" id="PTHR30146">
    <property type="entry name" value="LACI-RELATED TRANSCRIPTIONAL REPRESSOR"/>
    <property type="match status" value="1"/>
</dbReference>
<dbReference type="PROSITE" id="PS00356">
    <property type="entry name" value="HTH_LACI_1"/>
    <property type="match status" value="1"/>
</dbReference>
<dbReference type="Pfam" id="PF00356">
    <property type="entry name" value="LacI"/>
    <property type="match status" value="1"/>
</dbReference>
<dbReference type="Gene3D" id="1.10.260.40">
    <property type="entry name" value="lambda repressor-like DNA-binding domains"/>
    <property type="match status" value="1"/>
</dbReference>
<evidence type="ECO:0000256" key="2">
    <source>
        <dbReference type="ARBA" id="ARBA00023125"/>
    </source>
</evidence>
<dbReference type="SUPFAM" id="SSF53822">
    <property type="entry name" value="Periplasmic binding protein-like I"/>
    <property type="match status" value="1"/>
</dbReference>
<dbReference type="RefSeq" id="WP_084408710.1">
    <property type="nucleotide sequence ID" value="NZ_FWXR01000002.1"/>
</dbReference>
<dbReference type="EMBL" id="FWXR01000002">
    <property type="protein sequence ID" value="SMC44665.1"/>
    <property type="molecule type" value="Genomic_DNA"/>
</dbReference>
<dbReference type="Gene3D" id="3.40.50.2300">
    <property type="match status" value="2"/>
</dbReference>
<evidence type="ECO:0000256" key="3">
    <source>
        <dbReference type="ARBA" id="ARBA00023163"/>
    </source>
</evidence>
<dbReference type="GO" id="GO:0000976">
    <property type="term" value="F:transcription cis-regulatory region binding"/>
    <property type="evidence" value="ECO:0007669"/>
    <property type="project" value="TreeGrafter"/>
</dbReference>
<dbReference type="PANTHER" id="PTHR30146:SF152">
    <property type="entry name" value="TRANSCRIPTIONAL REGULATORY PROTEIN"/>
    <property type="match status" value="1"/>
</dbReference>
<dbReference type="CDD" id="cd06307">
    <property type="entry name" value="PBP1_sugar_binding"/>
    <property type="match status" value="1"/>
</dbReference>
<keyword evidence="1" id="KW-0805">Transcription regulation</keyword>
<sequence>MSAVPTLSDVAKRAGVSLATVDRVINKRPNVKPRTVERVRQAMADLNYRPDPMAAGLARRKRFRLLFLLPTGTNAFMVDLASQIEGMEAWLAASRASVETVHADVFDPGALAAAIDALDRSADGAAIVALDHPEVRAALDRLAGDGVPFVTLVSDAPASRRERFVGVDNAAAGRTAGALIGRFAAGRKGTAGLLVGSLSLRDHMDRCFGFSQVVMRDYPNLTILPIVETRDDRERAEAAVRDLCAAQPDLVTLYNAGAGNQGVARALAQAEACRPIFVGHELTESSREALREGTFDALLAQNPGHEVRSAARILLAKAMDTSIIAEQERIRIDIFIRENLPF</sequence>
<evidence type="ECO:0000256" key="1">
    <source>
        <dbReference type="ARBA" id="ARBA00023015"/>
    </source>
</evidence>
<dbReference type="CDD" id="cd01392">
    <property type="entry name" value="HTH_LacI"/>
    <property type="match status" value="1"/>
</dbReference>
<evidence type="ECO:0000259" key="4">
    <source>
        <dbReference type="PROSITE" id="PS50932"/>
    </source>
</evidence>
<feature type="domain" description="HTH lacI-type" evidence="4">
    <location>
        <begin position="5"/>
        <end position="59"/>
    </location>
</feature>
<dbReference type="OrthoDB" id="9805774at2"/>
<evidence type="ECO:0000313" key="6">
    <source>
        <dbReference type="Proteomes" id="UP000192656"/>
    </source>
</evidence>
<evidence type="ECO:0000313" key="5">
    <source>
        <dbReference type="EMBL" id="SMC44665.1"/>
    </source>
</evidence>
<dbReference type="InterPro" id="IPR000843">
    <property type="entry name" value="HTH_LacI"/>
</dbReference>
<organism evidence="5 6">
    <name type="scientific">Fulvimarina manganoxydans</name>
    <dbReference type="NCBI Taxonomy" id="937218"/>
    <lineage>
        <taxon>Bacteria</taxon>
        <taxon>Pseudomonadati</taxon>
        <taxon>Pseudomonadota</taxon>
        <taxon>Alphaproteobacteria</taxon>
        <taxon>Hyphomicrobiales</taxon>
        <taxon>Aurantimonadaceae</taxon>
        <taxon>Fulvimarina</taxon>
    </lineage>
</organism>
<dbReference type="InterPro" id="IPR010982">
    <property type="entry name" value="Lambda_DNA-bd_dom_sf"/>
</dbReference>
<dbReference type="SMART" id="SM00354">
    <property type="entry name" value="HTH_LACI"/>
    <property type="match status" value="1"/>
</dbReference>
<dbReference type="Proteomes" id="UP000192656">
    <property type="component" value="Unassembled WGS sequence"/>
</dbReference>
<dbReference type="GO" id="GO:0003700">
    <property type="term" value="F:DNA-binding transcription factor activity"/>
    <property type="evidence" value="ECO:0007669"/>
    <property type="project" value="TreeGrafter"/>
</dbReference>
<dbReference type="InterPro" id="IPR028082">
    <property type="entry name" value="Peripla_BP_I"/>
</dbReference>
<keyword evidence="3" id="KW-0804">Transcription</keyword>